<evidence type="ECO:0000256" key="2">
    <source>
        <dbReference type="SAM" id="Phobius"/>
    </source>
</evidence>
<gene>
    <name evidence="3" type="ORF">METZ01_LOCUS282505</name>
</gene>
<keyword evidence="2" id="KW-0812">Transmembrane</keyword>
<accession>A0A382L439</accession>
<dbReference type="EMBL" id="UINC01083698">
    <property type="protein sequence ID" value="SVC29651.1"/>
    <property type="molecule type" value="Genomic_DNA"/>
</dbReference>
<organism evidence="3">
    <name type="scientific">marine metagenome</name>
    <dbReference type="NCBI Taxonomy" id="408172"/>
    <lineage>
        <taxon>unclassified sequences</taxon>
        <taxon>metagenomes</taxon>
        <taxon>ecological metagenomes</taxon>
    </lineage>
</organism>
<evidence type="ECO:0000313" key="3">
    <source>
        <dbReference type="EMBL" id="SVC29651.1"/>
    </source>
</evidence>
<keyword evidence="2" id="KW-1133">Transmembrane helix</keyword>
<name>A0A382L439_9ZZZZ</name>
<reference evidence="3" key="1">
    <citation type="submission" date="2018-05" db="EMBL/GenBank/DDBJ databases">
        <authorList>
            <person name="Lanie J.A."/>
            <person name="Ng W.-L."/>
            <person name="Kazmierczak K.M."/>
            <person name="Andrzejewski T.M."/>
            <person name="Davidsen T.M."/>
            <person name="Wayne K.J."/>
            <person name="Tettelin H."/>
            <person name="Glass J.I."/>
            <person name="Rusch D."/>
            <person name="Podicherti R."/>
            <person name="Tsui H.-C.T."/>
            <person name="Winkler M.E."/>
        </authorList>
    </citation>
    <scope>NUCLEOTIDE SEQUENCE</scope>
</reference>
<feature type="non-terminal residue" evidence="3">
    <location>
        <position position="1"/>
    </location>
</feature>
<feature type="region of interest" description="Disordered" evidence="1">
    <location>
        <begin position="233"/>
        <end position="257"/>
    </location>
</feature>
<evidence type="ECO:0000256" key="1">
    <source>
        <dbReference type="SAM" id="MobiDB-lite"/>
    </source>
</evidence>
<proteinExistence type="predicted"/>
<dbReference type="AlphaFoldDB" id="A0A382L439"/>
<feature type="transmembrane region" description="Helical" evidence="2">
    <location>
        <begin position="259"/>
        <end position="278"/>
    </location>
</feature>
<keyword evidence="2" id="KW-0472">Membrane</keyword>
<protein>
    <submittedName>
        <fullName evidence="3">Uncharacterized protein</fullName>
    </submittedName>
</protein>
<sequence length="282" mass="31158">LYYPTSAKTDEPLWTGTLTVENAEKLVDSPLRRKIVEELLDGTSTVWLFIESGDEEPDQRTHEQLRAFLKQASEETKLPDGVIPLDQVESLRSGPDEGPIDLEDVLRSSVPLKIHFSTIPVSRSDPEEEIFISMLLNNSPRMRSVREKPIAIPIFGRGRMLEGMIGEAITLEHVQGAASYLCAACSCQVKDENPGLDALFKVKWDDYMLGSLIIEDKALPPLEGIAELVDDGTDEELAPKIPEEPATARTEPESSKPTGLVTTLSILAILILGITAWGRRRT</sequence>